<gene>
    <name evidence="2" type="ORF">WR25_03410</name>
</gene>
<protein>
    <submittedName>
        <fullName evidence="2">Uncharacterized protein</fullName>
    </submittedName>
</protein>
<feature type="compositionally biased region" description="Basic residues" evidence="1">
    <location>
        <begin position="15"/>
        <end position="24"/>
    </location>
</feature>
<evidence type="ECO:0000313" key="3">
    <source>
        <dbReference type="Proteomes" id="UP000218231"/>
    </source>
</evidence>
<keyword evidence="3" id="KW-1185">Reference proteome</keyword>
<reference evidence="2 3" key="1">
    <citation type="journal article" date="2017" name="Curr. Biol.">
        <title>Genome architecture and evolution of a unichromosomal asexual nematode.</title>
        <authorList>
            <person name="Fradin H."/>
            <person name="Zegar C."/>
            <person name="Gutwein M."/>
            <person name="Lucas J."/>
            <person name="Kovtun M."/>
            <person name="Corcoran D."/>
            <person name="Baugh L.R."/>
            <person name="Kiontke K."/>
            <person name="Gunsalus K."/>
            <person name="Fitch D.H."/>
            <person name="Piano F."/>
        </authorList>
    </citation>
    <scope>NUCLEOTIDE SEQUENCE [LARGE SCALE GENOMIC DNA]</scope>
    <source>
        <strain evidence="2">PF1309</strain>
    </source>
</reference>
<accession>A0A2A2LU38</accession>
<feature type="compositionally biased region" description="Basic and acidic residues" evidence="1">
    <location>
        <begin position="41"/>
        <end position="55"/>
    </location>
</feature>
<name>A0A2A2LU38_9BILA</name>
<dbReference type="Proteomes" id="UP000218231">
    <property type="component" value="Unassembled WGS sequence"/>
</dbReference>
<feature type="region of interest" description="Disordered" evidence="1">
    <location>
        <begin position="79"/>
        <end position="105"/>
    </location>
</feature>
<feature type="region of interest" description="Disordered" evidence="1">
    <location>
        <begin position="1"/>
        <end position="62"/>
    </location>
</feature>
<dbReference type="EMBL" id="LIAE01006451">
    <property type="protein sequence ID" value="PAV89487.1"/>
    <property type="molecule type" value="Genomic_DNA"/>
</dbReference>
<evidence type="ECO:0000256" key="1">
    <source>
        <dbReference type="SAM" id="MobiDB-lite"/>
    </source>
</evidence>
<proteinExistence type="predicted"/>
<comment type="caution">
    <text evidence="2">The sequence shown here is derived from an EMBL/GenBank/DDBJ whole genome shotgun (WGS) entry which is preliminary data.</text>
</comment>
<sequence>MGSFSSIEESFRRAVGLRRGTKSSRRQDSYSCAAREKCRRRKEEGEGEGRRSRETKGKKHSRKWLSLAEIVQQIKREQESVKIAQAREQEEWRKTMGERTDETLA</sequence>
<organism evidence="2 3">
    <name type="scientific">Diploscapter pachys</name>
    <dbReference type="NCBI Taxonomy" id="2018661"/>
    <lineage>
        <taxon>Eukaryota</taxon>
        <taxon>Metazoa</taxon>
        <taxon>Ecdysozoa</taxon>
        <taxon>Nematoda</taxon>
        <taxon>Chromadorea</taxon>
        <taxon>Rhabditida</taxon>
        <taxon>Rhabditina</taxon>
        <taxon>Rhabditomorpha</taxon>
        <taxon>Rhabditoidea</taxon>
        <taxon>Rhabditidae</taxon>
        <taxon>Diploscapter</taxon>
    </lineage>
</organism>
<dbReference type="AlphaFoldDB" id="A0A2A2LU38"/>
<evidence type="ECO:0000313" key="2">
    <source>
        <dbReference type="EMBL" id="PAV89487.1"/>
    </source>
</evidence>